<dbReference type="OrthoDB" id="1581700at2759"/>
<feature type="chain" id="PRO_5040477280" evidence="1">
    <location>
        <begin position="17"/>
        <end position="182"/>
    </location>
</feature>
<evidence type="ECO:0000256" key="1">
    <source>
        <dbReference type="SAM" id="SignalP"/>
    </source>
</evidence>
<dbReference type="AlphaFoldDB" id="A0A9Q1QEN1"/>
<dbReference type="Proteomes" id="UP001153076">
    <property type="component" value="Unassembled WGS sequence"/>
</dbReference>
<feature type="signal peptide" evidence="1">
    <location>
        <begin position="1"/>
        <end position="16"/>
    </location>
</feature>
<reference evidence="2" key="1">
    <citation type="submission" date="2022-04" db="EMBL/GenBank/DDBJ databases">
        <title>Carnegiea gigantea Genome sequencing and assembly v2.</title>
        <authorList>
            <person name="Copetti D."/>
            <person name="Sanderson M.J."/>
            <person name="Burquez A."/>
            <person name="Wojciechowski M.F."/>
        </authorList>
    </citation>
    <scope>NUCLEOTIDE SEQUENCE</scope>
    <source>
        <strain evidence="2">SGP5-SGP5p</strain>
        <tissue evidence="2">Aerial part</tissue>
    </source>
</reference>
<keyword evidence="3" id="KW-1185">Reference proteome</keyword>
<organism evidence="2 3">
    <name type="scientific">Carnegiea gigantea</name>
    <dbReference type="NCBI Taxonomy" id="171969"/>
    <lineage>
        <taxon>Eukaryota</taxon>
        <taxon>Viridiplantae</taxon>
        <taxon>Streptophyta</taxon>
        <taxon>Embryophyta</taxon>
        <taxon>Tracheophyta</taxon>
        <taxon>Spermatophyta</taxon>
        <taxon>Magnoliopsida</taxon>
        <taxon>eudicotyledons</taxon>
        <taxon>Gunneridae</taxon>
        <taxon>Pentapetalae</taxon>
        <taxon>Caryophyllales</taxon>
        <taxon>Cactineae</taxon>
        <taxon>Cactaceae</taxon>
        <taxon>Cactoideae</taxon>
        <taxon>Echinocereeae</taxon>
        <taxon>Carnegiea</taxon>
    </lineage>
</organism>
<comment type="caution">
    <text evidence="2">The sequence shown here is derived from an EMBL/GenBank/DDBJ whole genome shotgun (WGS) entry which is preliminary data.</text>
</comment>
<name>A0A9Q1QEN1_9CARY</name>
<sequence length="182" mass="20262">MLLLLWLATDWFSSNAAHPKLCLSNSATVVVVFIGLMELPKPFARMIDLQTRADRAWNEEILLVLLSSLAFALSLAIDSTEKWKILSRRGGASYLLINSSAWVKGRRRGGPCLSGIQRLWIGGFEIEICFPSVVLLCISDHVFQKCQYEVPSTTTWLMETPMKIPSSSSVTCTVNKGLVWPS</sequence>
<evidence type="ECO:0000313" key="3">
    <source>
        <dbReference type="Proteomes" id="UP001153076"/>
    </source>
</evidence>
<accession>A0A9Q1QEN1</accession>
<proteinExistence type="predicted"/>
<dbReference type="EMBL" id="JAKOGI010000235">
    <property type="protein sequence ID" value="KAJ8438959.1"/>
    <property type="molecule type" value="Genomic_DNA"/>
</dbReference>
<protein>
    <submittedName>
        <fullName evidence="2">Uncharacterized protein</fullName>
    </submittedName>
</protein>
<evidence type="ECO:0000313" key="2">
    <source>
        <dbReference type="EMBL" id="KAJ8438959.1"/>
    </source>
</evidence>
<keyword evidence="1" id="KW-0732">Signal</keyword>
<gene>
    <name evidence="2" type="ORF">Cgig2_018870</name>
</gene>